<dbReference type="Proteomes" id="UP000230002">
    <property type="component" value="Unassembled WGS sequence"/>
</dbReference>
<reference evidence="1 2" key="1">
    <citation type="journal article" date="2015" name="Sci. Rep.">
        <title>Chromosome-level genome map provides insights into diverse defense mechanisms in the medicinal fungus Ganoderma sinense.</title>
        <authorList>
            <person name="Zhu Y."/>
            <person name="Xu J."/>
            <person name="Sun C."/>
            <person name="Zhou S."/>
            <person name="Xu H."/>
            <person name="Nelson D.R."/>
            <person name="Qian J."/>
            <person name="Song J."/>
            <person name="Luo H."/>
            <person name="Xiang L."/>
            <person name="Li Y."/>
            <person name="Xu Z."/>
            <person name="Ji A."/>
            <person name="Wang L."/>
            <person name="Lu S."/>
            <person name="Hayward A."/>
            <person name="Sun W."/>
            <person name="Li X."/>
            <person name="Schwartz D.C."/>
            <person name="Wang Y."/>
            <person name="Chen S."/>
        </authorList>
    </citation>
    <scope>NUCLEOTIDE SEQUENCE [LARGE SCALE GENOMIC DNA]</scope>
    <source>
        <strain evidence="1 2">ZZ0214-1</strain>
    </source>
</reference>
<dbReference type="EMBL" id="AYKW01000067">
    <property type="protein sequence ID" value="PIL24465.1"/>
    <property type="molecule type" value="Genomic_DNA"/>
</dbReference>
<organism evidence="1 2">
    <name type="scientific">Ganoderma sinense ZZ0214-1</name>
    <dbReference type="NCBI Taxonomy" id="1077348"/>
    <lineage>
        <taxon>Eukaryota</taxon>
        <taxon>Fungi</taxon>
        <taxon>Dikarya</taxon>
        <taxon>Basidiomycota</taxon>
        <taxon>Agaricomycotina</taxon>
        <taxon>Agaricomycetes</taxon>
        <taxon>Polyporales</taxon>
        <taxon>Polyporaceae</taxon>
        <taxon>Ganoderma</taxon>
    </lineage>
</organism>
<dbReference type="AlphaFoldDB" id="A0A2G8RSH5"/>
<name>A0A2G8RSH5_9APHY</name>
<protein>
    <submittedName>
        <fullName evidence="1">Uncharacterized protein</fullName>
    </submittedName>
</protein>
<keyword evidence="2" id="KW-1185">Reference proteome</keyword>
<accession>A0A2G8RSH5</accession>
<dbReference type="OrthoDB" id="2755983at2759"/>
<comment type="caution">
    <text evidence="1">The sequence shown here is derived from an EMBL/GenBank/DDBJ whole genome shotgun (WGS) entry which is preliminary data.</text>
</comment>
<gene>
    <name evidence="1" type="ORF">GSI_14219</name>
</gene>
<evidence type="ECO:0000313" key="1">
    <source>
        <dbReference type="EMBL" id="PIL24465.1"/>
    </source>
</evidence>
<proteinExistence type="predicted"/>
<evidence type="ECO:0000313" key="2">
    <source>
        <dbReference type="Proteomes" id="UP000230002"/>
    </source>
</evidence>
<sequence>MPGREPLQLGETLRGQYARREMMLRSNLRKAINAELAHLSGRADVRMRWSLKEYLDDIFFGLGIRFTWVRYLLFTNLSKHTGLDVILHITSLWETGVIHFARVTDAEREAALRDPLSAAPGPLHLGLPEWYGRSDIKARRYRWKKNPLNLPGRYERNGPKSAKTVSAEAEAAADAEVEEAKRRVMVTAAGAGIVDTV</sequence>